<keyword evidence="14" id="KW-0472">Membrane</keyword>
<evidence type="ECO:0000256" key="9">
    <source>
        <dbReference type="ARBA" id="ARBA00022723"/>
    </source>
</evidence>
<feature type="region of interest" description="Disordered" evidence="18">
    <location>
        <begin position="1"/>
        <end position="30"/>
    </location>
</feature>
<evidence type="ECO:0000256" key="14">
    <source>
        <dbReference type="ARBA" id="ARBA00023136"/>
    </source>
</evidence>
<dbReference type="GO" id="GO:0005768">
    <property type="term" value="C:endosome"/>
    <property type="evidence" value="ECO:0007669"/>
    <property type="project" value="UniProtKB-SubCell"/>
</dbReference>
<sequence length="193" mass="21274">MGVKQSSPVPEGRTRAYSSPVDPSGTNTNAGFRYTAGPGGPRIHYTGGNQPSSYQQTRMSIPQGGRNRSEVFGNGLDVEVTYEDLGSGEHRLMFGSLPLHLSPQLLRGYRCPVCNKFVASDEMEVHMILCLTKPRLSYNEDVLAKDSGECAICLDEMEQGNTIGRLPCLCIYHKGCIDEWFEVNRSCPEHPSD</sequence>
<evidence type="ECO:0000256" key="11">
    <source>
        <dbReference type="ARBA" id="ARBA00022771"/>
    </source>
</evidence>
<evidence type="ECO:0000256" key="8">
    <source>
        <dbReference type="ARBA" id="ARBA00022707"/>
    </source>
</evidence>
<keyword evidence="13" id="KW-0862">Zinc</keyword>
<protein>
    <recommendedName>
        <fullName evidence="6">RING-type E3 ubiquitin transferase</fullName>
        <ecNumber evidence="6">2.3.2.27</ecNumber>
    </recommendedName>
</protein>
<evidence type="ECO:0000259" key="19">
    <source>
        <dbReference type="PROSITE" id="PS50089"/>
    </source>
</evidence>
<comment type="caution">
    <text evidence="20">The sequence shown here is derived from an EMBL/GenBank/DDBJ whole genome shotgun (WGS) entry which is preliminary data.</text>
</comment>
<name>A0ABD0VWG4_UMBPY</name>
<comment type="pathway">
    <text evidence="5">Protein modification; protein ubiquitination.</text>
</comment>
<dbReference type="EMBL" id="JAGEUA010000011">
    <property type="protein sequence ID" value="KAL0962054.1"/>
    <property type="molecule type" value="Genomic_DNA"/>
</dbReference>
<dbReference type="Proteomes" id="UP001557470">
    <property type="component" value="Unassembled WGS sequence"/>
</dbReference>
<dbReference type="GO" id="GO:0061630">
    <property type="term" value="F:ubiquitin protein ligase activity"/>
    <property type="evidence" value="ECO:0007669"/>
    <property type="project" value="UniProtKB-EC"/>
</dbReference>
<evidence type="ECO:0000256" key="13">
    <source>
        <dbReference type="ARBA" id="ARBA00022833"/>
    </source>
</evidence>
<feature type="domain" description="RING-type" evidence="19">
    <location>
        <begin position="150"/>
        <end position="190"/>
    </location>
</feature>
<evidence type="ECO:0000256" key="16">
    <source>
        <dbReference type="ARBA" id="ARBA00023288"/>
    </source>
</evidence>
<dbReference type="FunFam" id="3.30.40.10:FF:000363">
    <property type="entry name" value="E3 ubiquitin-protein ligase ZNRF2"/>
    <property type="match status" value="1"/>
</dbReference>
<dbReference type="SUPFAM" id="SSF57850">
    <property type="entry name" value="RING/U-box"/>
    <property type="match status" value="1"/>
</dbReference>
<proteinExistence type="predicted"/>
<dbReference type="PANTHER" id="PTHR46661:SF4">
    <property type="entry name" value="RING-TYPE DOMAIN-CONTAINING PROTEIN"/>
    <property type="match status" value="1"/>
</dbReference>
<gene>
    <name evidence="20" type="ORF">UPYG_G00335130</name>
</gene>
<dbReference type="PANTHER" id="PTHR46661">
    <property type="entry name" value="E3 UBIQUITIN-PROTEIN LIGASE ZNRF1-LIKE PROTEIN"/>
    <property type="match status" value="1"/>
</dbReference>
<evidence type="ECO:0000256" key="7">
    <source>
        <dbReference type="ARBA" id="ARBA00022679"/>
    </source>
</evidence>
<dbReference type="InterPro" id="IPR013083">
    <property type="entry name" value="Znf_RING/FYVE/PHD"/>
</dbReference>
<evidence type="ECO:0000256" key="6">
    <source>
        <dbReference type="ARBA" id="ARBA00012483"/>
    </source>
</evidence>
<accession>A0ABD0VWG4</accession>
<dbReference type="InterPro" id="IPR001841">
    <property type="entry name" value="Znf_RING"/>
</dbReference>
<evidence type="ECO:0000256" key="5">
    <source>
        <dbReference type="ARBA" id="ARBA00004906"/>
    </source>
</evidence>
<dbReference type="GO" id="GO:0005764">
    <property type="term" value="C:lysosome"/>
    <property type="evidence" value="ECO:0007669"/>
    <property type="project" value="UniProtKB-SubCell"/>
</dbReference>
<keyword evidence="12" id="KW-0833">Ubl conjugation pathway</keyword>
<feature type="region of interest" description="Disordered" evidence="18">
    <location>
        <begin position="47"/>
        <end position="70"/>
    </location>
</feature>
<evidence type="ECO:0000256" key="1">
    <source>
        <dbReference type="ARBA" id="ARBA00000900"/>
    </source>
</evidence>
<dbReference type="InterPro" id="IPR051878">
    <property type="entry name" value="ZNRF_ubiq-protein_ligase"/>
</dbReference>
<keyword evidence="9" id="KW-0479">Metal-binding</keyword>
<dbReference type="GO" id="GO:0008270">
    <property type="term" value="F:zinc ion binding"/>
    <property type="evidence" value="ECO:0007669"/>
    <property type="project" value="UniProtKB-KW"/>
</dbReference>
<dbReference type="AlphaFoldDB" id="A0ABD0VWG4"/>
<evidence type="ECO:0000256" key="3">
    <source>
        <dbReference type="ARBA" id="ARBA00004177"/>
    </source>
</evidence>
<keyword evidence="11 17" id="KW-0863">Zinc-finger</keyword>
<evidence type="ECO:0000256" key="4">
    <source>
        <dbReference type="ARBA" id="ARBA00004371"/>
    </source>
</evidence>
<dbReference type="Pfam" id="PF13639">
    <property type="entry name" value="zf-RING_2"/>
    <property type="match status" value="1"/>
</dbReference>
<evidence type="ECO:0000313" key="20">
    <source>
        <dbReference type="EMBL" id="KAL0962054.1"/>
    </source>
</evidence>
<dbReference type="GO" id="GO:0016020">
    <property type="term" value="C:membrane"/>
    <property type="evidence" value="ECO:0007669"/>
    <property type="project" value="UniProtKB-SubCell"/>
</dbReference>
<keyword evidence="7" id="KW-0808">Transferase</keyword>
<dbReference type="PROSITE" id="PS50089">
    <property type="entry name" value="ZF_RING_2"/>
    <property type="match status" value="1"/>
</dbReference>
<evidence type="ECO:0000256" key="18">
    <source>
        <dbReference type="SAM" id="MobiDB-lite"/>
    </source>
</evidence>
<keyword evidence="10" id="KW-0967">Endosome</keyword>
<dbReference type="EC" id="2.3.2.27" evidence="6"/>
<organism evidence="20 21">
    <name type="scientific">Umbra pygmaea</name>
    <name type="common">Eastern mudminnow</name>
    <dbReference type="NCBI Taxonomy" id="75934"/>
    <lineage>
        <taxon>Eukaryota</taxon>
        <taxon>Metazoa</taxon>
        <taxon>Chordata</taxon>
        <taxon>Craniata</taxon>
        <taxon>Vertebrata</taxon>
        <taxon>Euteleostomi</taxon>
        <taxon>Actinopterygii</taxon>
        <taxon>Neopterygii</taxon>
        <taxon>Teleostei</taxon>
        <taxon>Protacanthopterygii</taxon>
        <taxon>Esociformes</taxon>
        <taxon>Umbridae</taxon>
        <taxon>Umbra</taxon>
    </lineage>
</organism>
<keyword evidence="15" id="KW-0458">Lysosome</keyword>
<keyword evidence="16" id="KW-0449">Lipoprotein</keyword>
<evidence type="ECO:0000256" key="15">
    <source>
        <dbReference type="ARBA" id="ARBA00023228"/>
    </source>
</evidence>
<feature type="compositionally biased region" description="Polar residues" evidence="18">
    <location>
        <begin position="47"/>
        <end position="60"/>
    </location>
</feature>
<evidence type="ECO:0000313" key="21">
    <source>
        <dbReference type="Proteomes" id="UP001557470"/>
    </source>
</evidence>
<evidence type="ECO:0000256" key="10">
    <source>
        <dbReference type="ARBA" id="ARBA00022753"/>
    </source>
</evidence>
<dbReference type="Gene3D" id="3.30.40.10">
    <property type="entry name" value="Zinc/RING finger domain, C3HC4 (zinc finger)"/>
    <property type="match status" value="1"/>
</dbReference>
<evidence type="ECO:0000256" key="17">
    <source>
        <dbReference type="PROSITE-ProRule" id="PRU00175"/>
    </source>
</evidence>
<keyword evidence="21" id="KW-1185">Reference proteome</keyword>
<dbReference type="CDD" id="cd16695">
    <property type="entry name" value="mRING-CH-C4HC2H_ZNRF2"/>
    <property type="match status" value="1"/>
</dbReference>
<reference evidence="20 21" key="1">
    <citation type="submission" date="2024-06" db="EMBL/GenBank/DDBJ databases">
        <authorList>
            <person name="Pan Q."/>
            <person name="Wen M."/>
            <person name="Jouanno E."/>
            <person name="Zahm M."/>
            <person name="Klopp C."/>
            <person name="Cabau C."/>
            <person name="Louis A."/>
            <person name="Berthelot C."/>
            <person name="Parey E."/>
            <person name="Roest Crollius H."/>
            <person name="Montfort J."/>
            <person name="Robinson-Rechavi M."/>
            <person name="Bouchez O."/>
            <person name="Lampietro C."/>
            <person name="Lopez Roques C."/>
            <person name="Donnadieu C."/>
            <person name="Postlethwait J."/>
            <person name="Bobe J."/>
            <person name="Verreycken H."/>
            <person name="Guiguen Y."/>
        </authorList>
    </citation>
    <scope>NUCLEOTIDE SEQUENCE [LARGE SCALE GENOMIC DNA]</scope>
    <source>
        <strain evidence="20">Up_M1</strain>
        <tissue evidence="20">Testis</tissue>
    </source>
</reference>
<comment type="subcellular location">
    <subcellularLocation>
        <location evidence="3">Endosome</location>
    </subcellularLocation>
    <subcellularLocation>
        <location evidence="4">Lysosome</location>
    </subcellularLocation>
    <subcellularLocation>
        <location evidence="2">Membrane</location>
        <topology evidence="2">Peripheral membrane protein</topology>
    </subcellularLocation>
</comment>
<evidence type="ECO:0000256" key="12">
    <source>
        <dbReference type="ARBA" id="ARBA00022786"/>
    </source>
</evidence>
<keyword evidence="8" id="KW-0519">Myristate</keyword>
<dbReference type="SMART" id="SM00184">
    <property type="entry name" value="RING"/>
    <property type="match status" value="1"/>
</dbReference>
<evidence type="ECO:0000256" key="2">
    <source>
        <dbReference type="ARBA" id="ARBA00004170"/>
    </source>
</evidence>
<comment type="catalytic activity">
    <reaction evidence="1">
        <text>S-ubiquitinyl-[E2 ubiquitin-conjugating enzyme]-L-cysteine + [acceptor protein]-L-lysine = [E2 ubiquitin-conjugating enzyme]-L-cysteine + N(6)-ubiquitinyl-[acceptor protein]-L-lysine.</text>
        <dbReference type="EC" id="2.3.2.27"/>
    </reaction>
</comment>